<dbReference type="PRINTS" id="PR01309">
    <property type="entry name" value="P2X2RECEPTOR"/>
</dbReference>
<keyword evidence="14" id="KW-0675">Receptor</keyword>
<dbReference type="InterPro" id="IPR003045">
    <property type="entry name" value="P2X2_purnocptor"/>
</dbReference>
<keyword evidence="3 14" id="KW-0813">Transport</keyword>
<dbReference type="PANTHER" id="PTHR10125">
    <property type="entry name" value="P2X PURINOCEPTOR"/>
    <property type="match status" value="1"/>
</dbReference>
<evidence type="ECO:0000256" key="1">
    <source>
        <dbReference type="ARBA" id="ARBA00004651"/>
    </source>
</evidence>
<dbReference type="GO" id="GO:0004931">
    <property type="term" value="F:extracellularly ATP-gated monoatomic cation channel activity"/>
    <property type="evidence" value="ECO:0007669"/>
    <property type="project" value="InterPro"/>
</dbReference>
<dbReference type="GeneTree" id="ENSGT01020000230351"/>
<evidence type="ECO:0000256" key="4">
    <source>
        <dbReference type="ARBA" id="ARBA00022475"/>
    </source>
</evidence>
<keyword evidence="11" id="KW-1071">Ligand-gated ion channel</keyword>
<evidence type="ECO:0000256" key="10">
    <source>
        <dbReference type="ARBA" id="ARBA00023180"/>
    </source>
</evidence>
<keyword evidence="4" id="KW-1003">Cell membrane</keyword>
<evidence type="ECO:0000256" key="14">
    <source>
        <dbReference type="RuleBase" id="RU000681"/>
    </source>
</evidence>
<evidence type="ECO:0000313" key="16">
    <source>
        <dbReference type="Proteomes" id="UP000694402"/>
    </source>
</evidence>
<evidence type="ECO:0000256" key="8">
    <source>
        <dbReference type="ARBA" id="ARBA00023136"/>
    </source>
</evidence>
<evidence type="ECO:0000256" key="5">
    <source>
        <dbReference type="ARBA" id="ARBA00022692"/>
    </source>
</evidence>
<keyword evidence="9" id="KW-1015">Disulfide bond</keyword>
<dbReference type="NCBIfam" id="TIGR00863">
    <property type="entry name" value="P2X"/>
    <property type="match status" value="1"/>
</dbReference>
<dbReference type="GO" id="GO:0070588">
    <property type="term" value="P:calcium ion transmembrane transport"/>
    <property type="evidence" value="ECO:0007669"/>
    <property type="project" value="TreeGrafter"/>
</dbReference>
<comment type="catalytic activity">
    <reaction evidence="13">
        <text>Ca(2+)(in) = Ca(2+)(out)</text>
        <dbReference type="Rhea" id="RHEA:29671"/>
        <dbReference type="ChEBI" id="CHEBI:29108"/>
    </reaction>
</comment>
<organism evidence="15 16">
    <name type="scientific">Oncorhynchus tshawytscha</name>
    <name type="common">Chinook salmon</name>
    <name type="synonym">Salmo tshawytscha</name>
    <dbReference type="NCBI Taxonomy" id="74940"/>
    <lineage>
        <taxon>Eukaryota</taxon>
        <taxon>Metazoa</taxon>
        <taxon>Chordata</taxon>
        <taxon>Craniata</taxon>
        <taxon>Vertebrata</taxon>
        <taxon>Euteleostomi</taxon>
        <taxon>Actinopterygii</taxon>
        <taxon>Neopterygii</taxon>
        <taxon>Teleostei</taxon>
        <taxon>Protacanthopterygii</taxon>
        <taxon>Salmoniformes</taxon>
        <taxon>Salmonidae</taxon>
        <taxon>Salmoninae</taxon>
        <taxon>Oncorhynchus</taxon>
    </lineage>
</organism>
<dbReference type="InterPro" id="IPR027309">
    <property type="entry name" value="P2X_extracellular_dom_sf"/>
</dbReference>
<reference evidence="15" key="1">
    <citation type="submission" date="2025-08" db="UniProtKB">
        <authorList>
            <consortium name="Ensembl"/>
        </authorList>
    </citation>
    <scope>IDENTIFICATION</scope>
</reference>
<keyword evidence="8 14" id="KW-0472">Membrane</keyword>
<comment type="similarity">
    <text evidence="2 14">Belongs to the P2X receptor family.</text>
</comment>
<dbReference type="Proteomes" id="UP000694402">
    <property type="component" value="Unassembled WGS sequence"/>
</dbReference>
<dbReference type="GO" id="GO:0098794">
    <property type="term" value="C:postsynapse"/>
    <property type="evidence" value="ECO:0007669"/>
    <property type="project" value="GOC"/>
</dbReference>
<dbReference type="InterPro" id="IPR001429">
    <property type="entry name" value="P2X_purnocptor"/>
</dbReference>
<evidence type="ECO:0000256" key="9">
    <source>
        <dbReference type="ARBA" id="ARBA00023157"/>
    </source>
</evidence>
<protein>
    <recommendedName>
        <fullName evidence="14">P2X purinoceptor</fullName>
    </recommendedName>
</protein>
<name>A0A8C8FHU3_ONCTS</name>
<dbReference type="GO" id="GO:0043235">
    <property type="term" value="C:receptor complex"/>
    <property type="evidence" value="ECO:0007669"/>
    <property type="project" value="TreeGrafter"/>
</dbReference>
<evidence type="ECO:0000256" key="12">
    <source>
        <dbReference type="ARBA" id="ARBA00023303"/>
    </source>
</evidence>
<keyword evidence="7 14" id="KW-0406">Ion transport</keyword>
<dbReference type="GO" id="GO:0033198">
    <property type="term" value="P:response to ATP"/>
    <property type="evidence" value="ECO:0007669"/>
    <property type="project" value="InterPro"/>
</dbReference>
<sequence length="530" mass="60431">MQFVFENSITGDEAGVLKQERERERETLTHDTSLEISANKSLRTSHLNRQLINSEITMGLLQFIKDYFIGFLDYETPKVMVVKNKKLGVIYRGVQFLVITYFIWYVFISQKAYQDSETRPENSVYTKMKGTALQGDHVLDMVEYVRPSEGGDVISTILRRVVTHNQRQGTCAEHFTVPNANCSKDSDCISGKVDFDGNGQRTGRCVPYYNQTFKTCEIQTWCPIEDYAPALAEAINFTVYIKNAIHFPKFKVFRGNIKPNKRNGQKYLNKCHYNEEKHPYCPIFRLGYIAEQAREKFSELCRTGGVIGVFINWKCDLDLDPSECKPTYSFRRLDLRKNLPSSGYNFRFAKYYSKDGEEFRTLIKAFGIRLDVIVHGNAGQFSIIPTIINTVTAMTSVGICSIICDWIMLTFIDKNAIYSGRKFDDCKSFMKIPVDSGIELNSNGEIPCPVQLTGTEMVLTPTESQIIANDLNLIQPMKNKLNKLSQSAKHVGVHYAENPLFLSTLNQVNNCISYTCKHNNKCLASSNYNL</sequence>
<evidence type="ECO:0000256" key="6">
    <source>
        <dbReference type="ARBA" id="ARBA00022989"/>
    </source>
</evidence>
<dbReference type="Gene3D" id="1.10.287.940">
    <property type="entry name" value="atp-gated p2x4 ion channel"/>
    <property type="match status" value="1"/>
</dbReference>
<dbReference type="GO" id="GO:0001614">
    <property type="term" value="F:purinergic nucleotide receptor activity"/>
    <property type="evidence" value="ECO:0007669"/>
    <property type="project" value="InterPro"/>
</dbReference>
<dbReference type="FunFam" id="2.60.490.10:FF:000001">
    <property type="entry name" value="P2X purinoceptor"/>
    <property type="match status" value="1"/>
</dbReference>
<dbReference type="PRINTS" id="PR01307">
    <property type="entry name" value="P2XRECEPTOR"/>
</dbReference>
<evidence type="ECO:0000256" key="11">
    <source>
        <dbReference type="ARBA" id="ARBA00023286"/>
    </source>
</evidence>
<evidence type="ECO:0000313" key="15">
    <source>
        <dbReference type="Ensembl" id="ENSOTSP00005033976.1"/>
    </source>
</evidence>
<dbReference type="PROSITE" id="PS01212">
    <property type="entry name" value="P2X_RECEPTOR"/>
    <property type="match status" value="1"/>
</dbReference>
<dbReference type="GO" id="GO:0005886">
    <property type="term" value="C:plasma membrane"/>
    <property type="evidence" value="ECO:0007669"/>
    <property type="project" value="UniProtKB-SubCell"/>
</dbReference>
<keyword evidence="5 14" id="KW-0812">Transmembrane</keyword>
<dbReference type="InterPro" id="IPR059116">
    <property type="entry name" value="P2X_receptor"/>
</dbReference>
<dbReference type="AlphaFoldDB" id="A0A8C8FHU3"/>
<comment type="function">
    <text evidence="14">Receptor for ATP that acts as a ligand-gated ion channel.</text>
</comment>
<reference evidence="15" key="2">
    <citation type="submission" date="2025-09" db="UniProtKB">
        <authorList>
            <consortium name="Ensembl"/>
        </authorList>
    </citation>
    <scope>IDENTIFICATION</scope>
</reference>
<dbReference type="Ensembl" id="ENSOTST00005036876.2">
    <property type="protein sequence ID" value="ENSOTSP00005033976.1"/>
    <property type="gene ID" value="ENSOTSG00005015867.2"/>
</dbReference>
<comment type="caution">
    <text evidence="14">Lacks conserved residue(s) required for the propagation of feature annotation.</text>
</comment>
<comment type="subcellular location">
    <subcellularLocation>
        <location evidence="1">Cell membrane</location>
        <topology evidence="1">Multi-pass membrane protein</topology>
    </subcellularLocation>
    <subcellularLocation>
        <location evidence="14">Membrane</location>
        <topology evidence="14">Multi-pass membrane protein</topology>
    </subcellularLocation>
</comment>
<dbReference type="Pfam" id="PF00864">
    <property type="entry name" value="P2X_receptor"/>
    <property type="match status" value="1"/>
</dbReference>
<dbReference type="GO" id="GO:0005524">
    <property type="term" value="F:ATP binding"/>
    <property type="evidence" value="ECO:0007669"/>
    <property type="project" value="InterPro"/>
</dbReference>
<keyword evidence="12 14" id="KW-0407">Ion channel</keyword>
<evidence type="ECO:0000256" key="2">
    <source>
        <dbReference type="ARBA" id="ARBA00009848"/>
    </source>
</evidence>
<keyword evidence="10" id="KW-0325">Glycoprotein</keyword>
<evidence type="ECO:0000256" key="7">
    <source>
        <dbReference type="ARBA" id="ARBA00023065"/>
    </source>
</evidence>
<feature type="transmembrane region" description="Helical" evidence="14">
    <location>
        <begin position="89"/>
        <end position="107"/>
    </location>
</feature>
<gene>
    <name evidence="15" type="primary">P2RX2</name>
</gene>
<keyword evidence="6 14" id="KW-1133">Transmembrane helix</keyword>
<keyword evidence="16" id="KW-1185">Reference proteome</keyword>
<dbReference type="PANTHER" id="PTHR10125:SF4">
    <property type="entry name" value="P2X PURINOCEPTOR 2"/>
    <property type="match status" value="1"/>
</dbReference>
<proteinExistence type="inferred from homology"/>
<dbReference type="Gene3D" id="2.60.490.10">
    <property type="entry name" value="atp-gated p2x4 ion channel domain"/>
    <property type="match status" value="1"/>
</dbReference>
<accession>A0A8C8FHU3</accession>
<evidence type="ECO:0000256" key="3">
    <source>
        <dbReference type="ARBA" id="ARBA00022448"/>
    </source>
</evidence>
<dbReference type="InterPro" id="IPR053792">
    <property type="entry name" value="P2X_RECEPTOR_CS"/>
</dbReference>
<evidence type="ECO:0000256" key="13">
    <source>
        <dbReference type="ARBA" id="ARBA00036634"/>
    </source>
</evidence>